<comment type="similarity">
    <text evidence="7">Belongs to the binding-protein-dependent transport system permease family.</text>
</comment>
<keyword evidence="6 7" id="KW-0472">Membrane</keyword>
<evidence type="ECO:0000256" key="1">
    <source>
        <dbReference type="ARBA" id="ARBA00004651"/>
    </source>
</evidence>
<feature type="transmembrane region" description="Helical" evidence="7">
    <location>
        <begin position="294"/>
        <end position="317"/>
    </location>
</feature>
<dbReference type="Pfam" id="PF19300">
    <property type="entry name" value="BPD_transp_1_N"/>
    <property type="match status" value="1"/>
</dbReference>
<protein>
    <submittedName>
        <fullName evidence="9">ABC transporter permease</fullName>
    </submittedName>
</protein>
<dbReference type="SUPFAM" id="SSF161098">
    <property type="entry name" value="MetI-like"/>
    <property type="match status" value="1"/>
</dbReference>
<sequence length="329" mass="36052">MMRFVLRRLAYALLTIWGVSFVAFIIIQLPPGDFLTTSIERMGDDGAVGEAQIAVLREQYGLDQPIWVQYFKWISGIVLHGDFGQSFVYHRPVAELIGQRLPLTIALSIATIVFTWAMAVPIGIYSAVRQYSLGDYAVTILGFLGLAIPSFLVALVLLYVSYNFFGQDVGGLFSERYIDAPWSFGKVVDLLKHMWIPVAITGLAGTASLIRVMRANLLDELRKPYVAAARARGNSETRLIVKYPVRVAIAPLLSTLGAVLPAVVSSGEVVAIVLSLQTTGPLLLSSLQTQDMYLAGSLIFAVSVLTVVGTLISDLMLGWADPRIRHRYS</sequence>
<evidence type="ECO:0000256" key="7">
    <source>
        <dbReference type="RuleBase" id="RU363032"/>
    </source>
</evidence>
<dbReference type="InterPro" id="IPR045621">
    <property type="entry name" value="BPD_transp_1_N"/>
</dbReference>
<dbReference type="PROSITE" id="PS50928">
    <property type="entry name" value="ABC_TM1"/>
    <property type="match status" value="1"/>
</dbReference>
<comment type="subcellular location">
    <subcellularLocation>
        <location evidence="1 7">Cell membrane</location>
        <topology evidence="1 7">Multi-pass membrane protein</topology>
    </subcellularLocation>
</comment>
<evidence type="ECO:0000256" key="6">
    <source>
        <dbReference type="ARBA" id="ARBA00023136"/>
    </source>
</evidence>
<dbReference type="RefSeq" id="WP_166380436.1">
    <property type="nucleotide sequence ID" value="NZ_BONJ01000001.1"/>
</dbReference>
<feature type="transmembrane region" description="Helical" evidence="7">
    <location>
        <begin position="9"/>
        <end position="29"/>
    </location>
</feature>
<dbReference type="Gene3D" id="1.10.3720.10">
    <property type="entry name" value="MetI-like"/>
    <property type="match status" value="1"/>
</dbReference>
<evidence type="ECO:0000256" key="5">
    <source>
        <dbReference type="ARBA" id="ARBA00022989"/>
    </source>
</evidence>
<keyword evidence="2 7" id="KW-0813">Transport</keyword>
<feature type="domain" description="ABC transmembrane type-1" evidence="8">
    <location>
        <begin position="101"/>
        <end position="317"/>
    </location>
</feature>
<feature type="transmembrane region" description="Helical" evidence="7">
    <location>
        <begin position="194"/>
        <end position="213"/>
    </location>
</feature>
<dbReference type="AlphaFoldDB" id="A0A8J3LC87"/>
<keyword evidence="4 7" id="KW-0812">Transmembrane</keyword>
<dbReference type="EMBL" id="BONJ01000001">
    <property type="protein sequence ID" value="GIG11995.1"/>
    <property type="molecule type" value="Genomic_DNA"/>
</dbReference>
<gene>
    <name evidence="9" type="ORF">Cme02nite_03270</name>
</gene>
<dbReference type="PANTHER" id="PTHR30465:SF43">
    <property type="entry name" value="OLIGOPEPTIDE ABC TRANSPORTER, PERMEASE PROTEIN"/>
    <property type="match status" value="1"/>
</dbReference>
<comment type="caution">
    <text evidence="9">The sequence shown here is derived from an EMBL/GenBank/DDBJ whole genome shotgun (WGS) entry which is preliminary data.</text>
</comment>
<dbReference type="GO" id="GO:0005886">
    <property type="term" value="C:plasma membrane"/>
    <property type="evidence" value="ECO:0007669"/>
    <property type="project" value="UniProtKB-SubCell"/>
</dbReference>
<dbReference type="GO" id="GO:0055085">
    <property type="term" value="P:transmembrane transport"/>
    <property type="evidence" value="ECO:0007669"/>
    <property type="project" value="InterPro"/>
</dbReference>
<keyword evidence="10" id="KW-1185">Reference proteome</keyword>
<reference evidence="9" key="1">
    <citation type="submission" date="2021-01" db="EMBL/GenBank/DDBJ databases">
        <title>Whole genome shotgun sequence of Catellatospora methionotrophica NBRC 14553.</title>
        <authorList>
            <person name="Komaki H."/>
            <person name="Tamura T."/>
        </authorList>
    </citation>
    <scope>NUCLEOTIDE SEQUENCE</scope>
    <source>
        <strain evidence="9">NBRC 14553</strain>
    </source>
</reference>
<accession>A0A8J3LC87</accession>
<keyword evidence="3" id="KW-1003">Cell membrane</keyword>
<dbReference type="InterPro" id="IPR035906">
    <property type="entry name" value="MetI-like_sf"/>
</dbReference>
<evidence type="ECO:0000256" key="4">
    <source>
        <dbReference type="ARBA" id="ARBA00022692"/>
    </source>
</evidence>
<evidence type="ECO:0000256" key="2">
    <source>
        <dbReference type="ARBA" id="ARBA00022448"/>
    </source>
</evidence>
<feature type="transmembrane region" description="Helical" evidence="7">
    <location>
        <begin position="140"/>
        <end position="162"/>
    </location>
</feature>
<evidence type="ECO:0000256" key="3">
    <source>
        <dbReference type="ARBA" id="ARBA00022475"/>
    </source>
</evidence>
<feature type="transmembrane region" description="Helical" evidence="7">
    <location>
        <begin position="247"/>
        <end position="274"/>
    </location>
</feature>
<name>A0A8J3LC87_9ACTN</name>
<proteinExistence type="inferred from homology"/>
<dbReference type="PANTHER" id="PTHR30465">
    <property type="entry name" value="INNER MEMBRANE ABC TRANSPORTER"/>
    <property type="match status" value="1"/>
</dbReference>
<organism evidence="9 10">
    <name type="scientific">Catellatospora methionotrophica</name>
    <dbReference type="NCBI Taxonomy" id="121620"/>
    <lineage>
        <taxon>Bacteria</taxon>
        <taxon>Bacillati</taxon>
        <taxon>Actinomycetota</taxon>
        <taxon>Actinomycetes</taxon>
        <taxon>Micromonosporales</taxon>
        <taxon>Micromonosporaceae</taxon>
        <taxon>Catellatospora</taxon>
    </lineage>
</organism>
<dbReference type="Proteomes" id="UP000660339">
    <property type="component" value="Unassembled WGS sequence"/>
</dbReference>
<evidence type="ECO:0000313" key="10">
    <source>
        <dbReference type="Proteomes" id="UP000660339"/>
    </source>
</evidence>
<keyword evidence="5 7" id="KW-1133">Transmembrane helix</keyword>
<evidence type="ECO:0000259" key="8">
    <source>
        <dbReference type="PROSITE" id="PS50928"/>
    </source>
</evidence>
<dbReference type="InterPro" id="IPR000515">
    <property type="entry name" value="MetI-like"/>
</dbReference>
<dbReference type="Pfam" id="PF00528">
    <property type="entry name" value="BPD_transp_1"/>
    <property type="match status" value="1"/>
</dbReference>
<evidence type="ECO:0000313" key="9">
    <source>
        <dbReference type="EMBL" id="GIG11995.1"/>
    </source>
</evidence>
<feature type="transmembrane region" description="Helical" evidence="7">
    <location>
        <begin position="105"/>
        <end position="128"/>
    </location>
</feature>